<dbReference type="InterPro" id="IPR001647">
    <property type="entry name" value="HTH_TetR"/>
</dbReference>
<evidence type="ECO:0000256" key="2">
    <source>
        <dbReference type="ARBA" id="ARBA00023125"/>
    </source>
</evidence>
<feature type="DNA-binding region" description="H-T-H motif" evidence="4">
    <location>
        <begin position="63"/>
        <end position="82"/>
    </location>
</feature>
<dbReference type="GO" id="GO:0000976">
    <property type="term" value="F:transcription cis-regulatory region binding"/>
    <property type="evidence" value="ECO:0007669"/>
    <property type="project" value="TreeGrafter"/>
</dbReference>
<dbReference type="InterPro" id="IPR036271">
    <property type="entry name" value="Tet_transcr_reg_TetR-rel_C_sf"/>
</dbReference>
<accession>A0A3A9YDN8</accession>
<name>A0A3A9YDN8_9ACTN</name>
<keyword evidence="2 4" id="KW-0238">DNA-binding</keyword>
<evidence type="ECO:0000256" key="3">
    <source>
        <dbReference type="ARBA" id="ARBA00023163"/>
    </source>
</evidence>
<dbReference type="InterPro" id="IPR009057">
    <property type="entry name" value="Homeodomain-like_sf"/>
</dbReference>
<feature type="domain" description="HTH tetR-type" evidence="5">
    <location>
        <begin position="40"/>
        <end position="100"/>
    </location>
</feature>
<evidence type="ECO:0000313" key="6">
    <source>
        <dbReference type="EMBL" id="RKN35321.1"/>
    </source>
</evidence>
<dbReference type="GO" id="GO:0045892">
    <property type="term" value="P:negative regulation of DNA-templated transcription"/>
    <property type="evidence" value="ECO:0007669"/>
    <property type="project" value="InterPro"/>
</dbReference>
<dbReference type="PANTHER" id="PTHR30055:SF151">
    <property type="entry name" value="TRANSCRIPTIONAL REGULATORY PROTEIN"/>
    <property type="match status" value="1"/>
</dbReference>
<dbReference type="Gene3D" id="1.10.357.10">
    <property type="entry name" value="Tetracycline Repressor, domain 2"/>
    <property type="match status" value="1"/>
</dbReference>
<dbReference type="Gene3D" id="1.10.10.60">
    <property type="entry name" value="Homeodomain-like"/>
    <property type="match status" value="1"/>
</dbReference>
<dbReference type="PROSITE" id="PS50977">
    <property type="entry name" value="HTH_TETR_2"/>
    <property type="match status" value="1"/>
</dbReference>
<dbReference type="Pfam" id="PF00440">
    <property type="entry name" value="TetR_N"/>
    <property type="match status" value="1"/>
</dbReference>
<evidence type="ECO:0000259" key="5">
    <source>
        <dbReference type="PROSITE" id="PS50977"/>
    </source>
</evidence>
<gene>
    <name evidence="6" type="ORF">D7044_03860</name>
</gene>
<dbReference type="GO" id="GO:0003700">
    <property type="term" value="F:DNA-binding transcription factor activity"/>
    <property type="evidence" value="ECO:0007669"/>
    <property type="project" value="TreeGrafter"/>
</dbReference>
<dbReference type="EMBL" id="RAZT01000002">
    <property type="protein sequence ID" value="RKN35321.1"/>
    <property type="molecule type" value="Genomic_DNA"/>
</dbReference>
<dbReference type="SUPFAM" id="SSF48498">
    <property type="entry name" value="Tetracyclin repressor-like, C-terminal domain"/>
    <property type="match status" value="1"/>
</dbReference>
<dbReference type="SUPFAM" id="SSF46689">
    <property type="entry name" value="Homeodomain-like"/>
    <property type="match status" value="1"/>
</dbReference>
<dbReference type="Pfam" id="PF02909">
    <property type="entry name" value="TetR_C_1"/>
    <property type="match status" value="1"/>
</dbReference>
<dbReference type="PANTHER" id="PTHR30055">
    <property type="entry name" value="HTH-TYPE TRANSCRIPTIONAL REGULATOR RUTR"/>
    <property type="match status" value="1"/>
</dbReference>
<evidence type="ECO:0000256" key="1">
    <source>
        <dbReference type="ARBA" id="ARBA00023015"/>
    </source>
</evidence>
<protein>
    <submittedName>
        <fullName evidence="6">TetR/AcrR family transcriptional regulator</fullName>
    </submittedName>
</protein>
<dbReference type="AlphaFoldDB" id="A0A3A9YDN8"/>
<evidence type="ECO:0000256" key="4">
    <source>
        <dbReference type="PROSITE-ProRule" id="PRU00335"/>
    </source>
</evidence>
<organism evidence="6 7">
    <name type="scientific">Micromonospora musae</name>
    <dbReference type="NCBI Taxonomy" id="1894970"/>
    <lineage>
        <taxon>Bacteria</taxon>
        <taxon>Bacillati</taxon>
        <taxon>Actinomycetota</taxon>
        <taxon>Actinomycetes</taxon>
        <taxon>Micromonosporales</taxon>
        <taxon>Micromonosporaceae</taxon>
        <taxon>Micromonospora</taxon>
    </lineage>
</organism>
<proteinExistence type="predicted"/>
<dbReference type="InterPro" id="IPR050109">
    <property type="entry name" value="HTH-type_TetR-like_transc_reg"/>
</dbReference>
<dbReference type="Proteomes" id="UP000275865">
    <property type="component" value="Unassembled WGS sequence"/>
</dbReference>
<reference evidence="6 7" key="1">
    <citation type="submission" date="2018-09" db="EMBL/GenBank/DDBJ databases">
        <title>Micromonospora sp. nov. MS1-9, isolated from a root of Musa sp.</title>
        <authorList>
            <person name="Kuncharoen N."/>
            <person name="Kudo T."/>
            <person name="Ohkuma M."/>
            <person name="Yuki M."/>
            <person name="Tanasupawat S."/>
        </authorList>
    </citation>
    <scope>NUCLEOTIDE SEQUENCE [LARGE SCALE GENOMIC DNA]</scope>
    <source>
        <strain evidence="6 7">MS1-9</strain>
    </source>
</reference>
<dbReference type="InterPro" id="IPR004111">
    <property type="entry name" value="Repressor_TetR_C"/>
</dbReference>
<comment type="caution">
    <text evidence="6">The sequence shown here is derived from an EMBL/GenBank/DDBJ whole genome shotgun (WGS) entry which is preliminary data.</text>
</comment>
<sequence length="261" mass="27595">MGRQGGIVEPTQNETGPALPPVIEAAWGLRERAPKGPRPGLTLAGIVAAAVAIADAEGLSAVSMSRVAKELGAATMALYRYVGAKDELLTLMVDATFGEPPAPGGTGPDWRVGLAGWAWAERAALQRHPWVVRVPISGPPLTPYSLSWLENGLRCLAGTGLTEAEKMSVMLLLSGYVRSDAQLTAQIQEASAASGRRMDEIMPEYGQLVARVADPARFPALHKVISAGVMSQEDGPDDEFVFGLDRLLDGVETLIQARTTA</sequence>
<keyword evidence="3" id="KW-0804">Transcription</keyword>
<keyword evidence="1" id="KW-0805">Transcription regulation</keyword>
<evidence type="ECO:0000313" key="7">
    <source>
        <dbReference type="Proteomes" id="UP000275865"/>
    </source>
</evidence>